<dbReference type="EMBL" id="SDOV01000001">
    <property type="protein sequence ID" value="KAH7646642.1"/>
    <property type="molecule type" value="Genomic_DNA"/>
</dbReference>
<feature type="transmembrane region" description="Helical" evidence="2">
    <location>
        <begin position="148"/>
        <end position="173"/>
    </location>
</feature>
<dbReference type="AlphaFoldDB" id="A0A9D4SLZ7"/>
<accession>A0A9D4SLZ7</accession>
<proteinExistence type="predicted"/>
<dbReference type="Proteomes" id="UP000828236">
    <property type="component" value="Unassembled WGS sequence"/>
</dbReference>
<feature type="region of interest" description="Disordered" evidence="1">
    <location>
        <begin position="32"/>
        <end position="60"/>
    </location>
</feature>
<reference evidence="3" key="2">
    <citation type="journal article" date="2021" name="World Allergy Organ. J.">
        <title>Chromosome-level assembly of Dermatophagoides farinae genome and transcriptome reveals two novel allergens Der f 37 and Der f 39.</title>
        <authorList>
            <person name="Chen J."/>
            <person name="Cai Z."/>
            <person name="Fan D."/>
            <person name="Hu J."/>
            <person name="Hou Y."/>
            <person name="He Y."/>
            <person name="Zhang Z."/>
            <person name="Zhao Z."/>
            <person name="Gao P."/>
            <person name="Hu W."/>
            <person name="Sun J."/>
            <person name="Li J."/>
            <person name="Ji K."/>
        </authorList>
    </citation>
    <scope>NUCLEOTIDE SEQUENCE</scope>
    <source>
        <strain evidence="3">JKM2019</strain>
    </source>
</reference>
<comment type="caution">
    <text evidence="3">The sequence shown here is derived from an EMBL/GenBank/DDBJ whole genome shotgun (WGS) entry which is preliminary data.</text>
</comment>
<gene>
    <name evidence="3" type="ORF">HUG17_2180</name>
</gene>
<name>A0A9D4SLZ7_DERFA</name>
<keyword evidence="2" id="KW-1133">Transmembrane helix</keyword>
<evidence type="ECO:0000256" key="2">
    <source>
        <dbReference type="SAM" id="Phobius"/>
    </source>
</evidence>
<sequence>MAKEKNFSKNQYDLNRNISVNNHKLQGTLKFRSNDSFDTSNGDDNDDDDQRKIKPDNDCNKKQPHAFDRANIISKLYCFYAFSFLWKNYNKDFDLDSFDHCARYDECCRLSDRLQKRWNRELERKDKTKISLLRALLKTFGWRHIRDLFFNCFIYGFLRMINPILLGRFIYYANLYREWLFQMIRIWIRLMAILR</sequence>
<keyword evidence="2" id="KW-0472">Membrane</keyword>
<evidence type="ECO:0000256" key="1">
    <source>
        <dbReference type="SAM" id="MobiDB-lite"/>
    </source>
</evidence>
<keyword evidence="2" id="KW-0812">Transmembrane</keyword>
<evidence type="ECO:0000313" key="3">
    <source>
        <dbReference type="EMBL" id="KAH7646642.1"/>
    </source>
</evidence>
<feature type="compositionally biased region" description="Basic and acidic residues" evidence="1">
    <location>
        <begin position="49"/>
        <end position="60"/>
    </location>
</feature>
<organism evidence="3">
    <name type="scientific">Dermatophagoides farinae</name>
    <name type="common">American house dust mite</name>
    <dbReference type="NCBI Taxonomy" id="6954"/>
    <lineage>
        <taxon>Eukaryota</taxon>
        <taxon>Metazoa</taxon>
        <taxon>Ecdysozoa</taxon>
        <taxon>Arthropoda</taxon>
        <taxon>Chelicerata</taxon>
        <taxon>Arachnida</taxon>
        <taxon>Acari</taxon>
        <taxon>Acariformes</taxon>
        <taxon>Sarcoptiformes</taxon>
        <taxon>Astigmata</taxon>
        <taxon>Psoroptidia</taxon>
        <taxon>Analgoidea</taxon>
        <taxon>Pyroglyphidae</taxon>
        <taxon>Dermatophagoidinae</taxon>
        <taxon>Dermatophagoides</taxon>
    </lineage>
</organism>
<reference evidence="3" key="1">
    <citation type="submission" date="2020-06" db="EMBL/GenBank/DDBJ databases">
        <authorList>
            <person name="Ji K."/>
            <person name="Li J."/>
        </authorList>
    </citation>
    <scope>NUCLEOTIDE SEQUENCE</scope>
    <source>
        <strain evidence="3">JKM2019</strain>
        <tissue evidence="3">Whole body</tissue>
    </source>
</reference>
<protein>
    <submittedName>
        <fullName evidence="3">Uncharacterized protein</fullName>
    </submittedName>
</protein>